<gene>
    <name evidence="1" type="ORF">PN36_19375</name>
</gene>
<proteinExistence type="predicted"/>
<dbReference type="Proteomes" id="UP000030428">
    <property type="component" value="Unassembled WGS sequence"/>
</dbReference>
<sequence>MVENHFSIAQAVVTDPLSSSAGGYMLVAKSPSILSQDADFLSASPGISDYLQELQATEESYFSFFTLPSKKYALVRRFIYGKRRGVNRVVVHMLVISNDFLHRIQNNIGLLIDSQFQAGDKTLSLTQLGEEVRQPELDSSLPDLICQLPTELFETLVAQRQQLLDQWSKDQLNHLLLGILETLVQKKWVLLPQDMKYRELLNFACLSLPIGDRARISWTTHFTPGSVLFRLANAPQPDETRLLYPKKEECLLLKDIEKLKVHAPVVALCDHIMTNSSSELEALYSYLQDYKISLLDDAKLFARYLQSWNSDEVFRNFLEKGASTLTTLSENLSEYESRVKHTKLVLDGLEFNVLYAICQTGLNVSTSLGDIDEIVIKLDETVIKNHHNLVVEKCLEPALVANFITQYGSFKLAFIAMGLAWQRLPALPLSYDEHQSLFSAFFDKYQIKELGKAHNRTMLPFLAKIGFELIIYYNNSSRTLNDLPALLSLQVIADNNPSVLDNTLVYLEKNKNNLSATIALLKIAERVKRIDIIAEIMIRIIFPSMKNVPEQIILEGIDSTQGHPDVISHALKFCSGTPFDKALSQLKALIGRKPKDAKQIISKVLVGNFLSSSFDKSDEIKGITRELDKLELPIESLLHFLLVEAQWVLNRDFEENKNHFKNAIRHVITHKNADETRVILKKMTEILQDKEQYHKVAILIFEGIAHKAAKVAPAPFYDIFEKLLSQNVEIDWESLVKDIFPLMQQKQWAARLAQIWWNKLSDQPWKVPNETELNMLELMGENEFLDIIGKWMPHIGEQRTNSKVVVLFKGLVDKFVKREHPKIYIEFAAQTIRRQKQAHAQMSLEEAADRLCSACYQIEHKLLNILYIFIENGFFVLFNKPEIRQLSKDYMNNPQLTPVIKLTLSEILSRNKRL</sequence>
<dbReference type="EMBL" id="JSZA02000080">
    <property type="protein sequence ID" value="KHD08233.1"/>
    <property type="molecule type" value="Genomic_DNA"/>
</dbReference>
<accession>A0A0A6PLY4</accession>
<dbReference type="AlphaFoldDB" id="A0A0A6PLY4"/>
<name>A0A0A6PLY4_9GAMM</name>
<reference evidence="1 2" key="1">
    <citation type="journal article" date="2016" name="Front. Microbiol.">
        <title>Single-Cell (Meta-)Genomics of a Dimorphic Candidatus Thiomargarita nelsonii Reveals Genomic Plasticity.</title>
        <authorList>
            <person name="Flood B.E."/>
            <person name="Fliss P."/>
            <person name="Jones D.S."/>
            <person name="Dick G.J."/>
            <person name="Jain S."/>
            <person name="Kaster A.K."/>
            <person name="Winkel M."/>
            <person name="Mussmann M."/>
            <person name="Bailey J."/>
        </authorList>
    </citation>
    <scope>NUCLEOTIDE SEQUENCE [LARGE SCALE GENOMIC DNA]</scope>
    <source>
        <strain evidence="1">Hydrate Ridge</strain>
    </source>
</reference>
<organism evidence="1 2">
    <name type="scientific">Candidatus Thiomargarita nelsonii</name>
    <dbReference type="NCBI Taxonomy" id="1003181"/>
    <lineage>
        <taxon>Bacteria</taxon>
        <taxon>Pseudomonadati</taxon>
        <taxon>Pseudomonadota</taxon>
        <taxon>Gammaproteobacteria</taxon>
        <taxon>Thiotrichales</taxon>
        <taxon>Thiotrichaceae</taxon>
        <taxon>Thiomargarita</taxon>
    </lineage>
</organism>
<evidence type="ECO:0000313" key="2">
    <source>
        <dbReference type="Proteomes" id="UP000030428"/>
    </source>
</evidence>
<keyword evidence="2" id="KW-1185">Reference proteome</keyword>
<comment type="caution">
    <text evidence="1">The sequence shown here is derived from an EMBL/GenBank/DDBJ whole genome shotgun (WGS) entry which is preliminary data.</text>
</comment>
<evidence type="ECO:0000313" key="1">
    <source>
        <dbReference type="EMBL" id="KHD08233.1"/>
    </source>
</evidence>
<protein>
    <submittedName>
        <fullName evidence="1">Uncharacterized protein</fullName>
    </submittedName>
</protein>